<keyword evidence="3" id="KW-0975">Bacterial flagellum</keyword>
<sequence length="235" mass="26360">MSINPASTDTEMCELINKSHEKIRKLMPGAPVELQFTLPSNVRIRTTLVGYEKGKYLIIRQPESRQYYDVMTEGNVVVMRFLLEGEAGECVACKAPIKSLVSFPARLLFIEYPTYVENRSLRSKQRIATHILARMSPKNSPNELHDGVVCDISPAGCKLRFHADEMVRGVNKIPIVITIQKPGSEEALQLNGKVMNQRREDGTIGVGVLFTDPHEIVVTLLDQLYINTKIFDSAS</sequence>
<dbReference type="Pfam" id="PF12945">
    <property type="entry name" value="PilZNR"/>
    <property type="match status" value="1"/>
</dbReference>
<evidence type="ECO:0000259" key="5">
    <source>
        <dbReference type="Pfam" id="PF12945"/>
    </source>
</evidence>
<dbReference type="InterPro" id="IPR009926">
    <property type="entry name" value="T3SS_YcgR_PilZN"/>
</dbReference>
<dbReference type="GO" id="GO:0035438">
    <property type="term" value="F:cyclic-di-GMP binding"/>
    <property type="evidence" value="ECO:0007669"/>
    <property type="project" value="InterPro"/>
</dbReference>
<feature type="domain" description="Type III secretion system flagellar brake protein YcgR PilZN" evidence="5">
    <location>
        <begin position="28"/>
        <end position="113"/>
    </location>
</feature>
<evidence type="ECO:0000256" key="3">
    <source>
        <dbReference type="ARBA" id="ARBA00023143"/>
    </source>
</evidence>
<dbReference type="InterPro" id="IPR009875">
    <property type="entry name" value="PilZ_domain"/>
</dbReference>
<evidence type="ECO:0000256" key="1">
    <source>
        <dbReference type="ARBA" id="ARBA00022636"/>
    </source>
</evidence>
<proteinExistence type="predicted"/>
<keyword evidence="7" id="KW-1185">Reference proteome</keyword>
<dbReference type="Pfam" id="PF07238">
    <property type="entry name" value="PilZ"/>
    <property type="match status" value="1"/>
</dbReference>
<organism evidence="6 7">
    <name type="scientific">Pseudidiomarina planktonica</name>
    <dbReference type="NCBI Taxonomy" id="1323738"/>
    <lineage>
        <taxon>Bacteria</taxon>
        <taxon>Pseudomonadati</taxon>
        <taxon>Pseudomonadota</taxon>
        <taxon>Gammaproteobacteria</taxon>
        <taxon>Alteromonadales</taxon>
        <taxon>Idiomarinaceae</taxon>
        <taxon>Pseudidiomarina</taxon>
    </lineage>
</organism>
<dbReference type="InterPro" id="IPR012349">
    <property type="entry name" value="Split_barrel_FMN-bd"/>
</dbReference>
<feature type="domain" description="PilZ" evidence="4">
    <location>
        <begin position="122"/>
        <end position="224"/>
    </location>
</feature>
<dbReference type="Gene3D" id="2.40.10.220">
    <property type="entry name" value="predicted glycosyltransferase like domains"/>
    <property type="match status" value="1"/>
</dbReference>
<evidence type="ECO:0000256" key="2">
    <source>
        <dbReference type="ARBA" id="ARBA00022741"/>
    </source>
</evidence>
<dbReference type="EMBL" id="FXWH01000002">
    <property type="protein sequence ID" value="SMQ80090.1"/>
    <property type="molecule type" value="Genomic_DNA"/>
</dbReference>
<dbReference type="Gene3D" id="2.30.110.10">
    <property type="entry name" value="Electron Transport, Fmn-binding Protein, Chain A"/>
    <property type="match status" value="1"/>
</dbReference>
<evidence type="ECO:0000259" key="4">
    <source>
        <dbReference type="Pfam" id="PF07238"/>
    </source>
</evidence>
<evidence type="ECO:0000313" key="6">
    <source>
        <dbReference type="EMBL" id="SMQ80090.1"/>
    </source>
</evidence>
<keyword evidence="1" id="KW-0973">c-di-GMP</keyword>
<keyword evidence="2" id="KW-0547">Nucleotide-binding</keyword>
<dbReference type="SUPFAM" id="SSF141371">
    <property type="entry name" value="PilZ domain-like"/>
    <property type="match status" value="2"/>
</dbReference>
<name>A0A1Y6FWY0_9GAMM</name>
<dbReference type="OrthoDB" id="5761885at2"/>
<accession>A0A1Y6FWY0</accession>
<protein>
    <submittedName>
        <fullName evidence="6">PilZ domain-containing protein</fullName>
    </submittedName>
</protein>
<dbReference type="RefSeq" id="WP_086435132.1">
    <property type="nucleotide sequence ID" value="NZ_FXWH01000002.1"/>
</dbReference>
<reference evidence="7" key="1">
    <citation type="submission" date="2017-04" db="EMBL/GenBank/DDBJ databases">
        <authorList>
            <person name="Varghese N."/>
            <person name="Submissions S."/>
        </authorList>
    </citation>
    <scope>NUCLEOTIDE SEQUENCE [LARGE SCALE GENOMIC DNA]</scope>
</reference>
<evidence type="ECO:0000313" key="7">
    <source>
        <dbReference type="Proteomes" id="UP000194450"/>
    </source>
</evidence>
<dbReference type="Proteomes" id="UP000194450">
    <property type="component" value="Unassembled WGS sequence"/>
</dbReference>
<dbReference type="AlphaFoldDB" id="A0A1Y6FWY0"/>
<gene>
    <name evidence="6" type="ORF">SAMN06297229_2002</name>
</gene>